<dbReference type="PANTHER" id="PTHR43096:SF48">
    <property type="entry name" value="CHAPERONE PROTEIN DNAJ"/>
    <property type="match status" value="1"/>
</dbReference>
<dbReference type="GO" id="GO:0005737">
    <property type="term" value="C:cytoplasm"/>
    <property type="evidence" value="ECO:0007669"/>
    <property type="project" value="UniProtKB-SubCell"/>
</dbReference>
<dbReference type="GO" id="GO:0009408">
    <property type="term" value="P:response to heat"/>
    <property type="evidence" value="ECO:0007669"/>
    <property type="project" value="InterPro"/>
</dbReference>
<comment type="subcellular location">
    <subcellularLocation>
        <location evidence="1 14">Cytoplasm</location>
    </subcellularLocation>
</comment>
<dbReference type="SUPFAM" id="SSF49493">
    <property type="entry name" value="HSP40/DnaJ peptide-binding domain"/>
    <property type="match status" value="2"/>
</dbReference>
<dbReference type="NCBIfam" id="TIGR02349">
    <property type="entry name" value="DnaJ_bact"/>
    <property type="match status" value="1"/>
</dbReference>
<feature type="domain" description="J" evidence="17">
    <location>
        <begin position="4"/>
        <end position="69"/>
    </location>
</feature>
<feature type="binding site" evidence="14">
    <location>
        <position position="189"/>
    </location>
    <ligand>
        <name>Zn(2+)</name>
        <dbReference type="ChEBI" id="CHEBI:29105"/>
        <label>2</label>
    </ligand>
</feature>
<evidence type="ECO:0000256" key="13">
    <source>
        <dbReference type="ARBA" id="ARBA00067609"/>
    </source>
</evidence>
<evidence type="ECO:0000256" key="4">
    <source>
        <dbReference type="ARBA" id="ARBA00022705"/>
    </source>
</evidence>
<dbReference type="GO" id="GO:0006260">
    <property type="term" value="P:DNA replication"/>
    <property type="evidence" value="ECO:0007669"/>
    <property type="project" value="UniProtKB-KW"/>
</dbReference>
<dbReference type="AlphaFoldDB" id="A0A2W4ZNK4"/>
<evidence type="ECO:0000256" key="14">
    <source>
        <dbReference type="HAMAP-Rule" id="MF_01152"/>
    </source>
</evidence>
<dbReference type="CDD" id="cd10747">
    <property type="entry name" value="DnaJ_C"/>
    <property type="match status" value="1"/>
</dbReference>
<feature type="binding site" evidence="14">
    <location>
        <position position="170"/>
    </location>
    <ligand>
        <name>Zn(2+)</name>
        <dbReference type="ChEBI" id="CHEBI:29105"/>
        <label>2</label>
    </ligand>
</feature>
<keyword evidence="10 14" id="KW-0143">Chaperone</keyword>
<dbReference type="GO" id="GO:0051082">
    <property type="term" value="F:unfolded protein binding"/>
    <property type="evidence" value="ECO:0007669"/>
    <property type="project" value="UniProtKB-UniRule"/>
</dbReference>
<dbReference type="InterPro" id="IPR036869">
    <property type="entry name" value="J_dom_sf"/>
</dbReference>
<dbReference type="GO" id="GO:0005524">
    <property type="term" value="F:ATP binding"/>
    <property type="evidence" value="ECO:0007669"/>
    <property type="project" value="InterPro"/>
</dbReference>
<evidence type="ECO:0000256" key="2">
    <source>
        <dbReference type="ARBA" id="ARBA00011738"/>
    </source>
</evidence>
<dbReference type="Gene3D" id="1.10.287.110">
    <property type="entry name" value="DnaJ domain"/>
    <property type="match status" value="1"/>
</dbReference>
<feature type="compositionally biased region" description="Basic and acidic residues" evidence="16">
    <location>
        <begin position="373"/>
        <end position="383"/>
    </location>
</feature>
<dbReference type="FunFam" id="2.10.230.10:FF:000002">
    <property type="entry name" value="Molecular chaperone DnaJ"/>
    <property type="match status" value="1"/>
</dbReference>
<dbReference type="InterPro" id="IPR018253">
    <property type="entry name" value="DnaJ_domain_CS"/>
</dbReference>
<feature type="repeat" description="CXXCXGXG motif" evidence="14">
    <location>
        <begin position="203"/>
        <end position="210"/>
    </location>
</feature>
<comment type="domain">
    <text evidence="14">The J domain is necessary and sufficient to stimulate DnaK ATPase activity. Zinc center 1 plays an important role in the autonomous, DnaK-independent chaperone activity of DnaJ. Zinc center 2 is essential for interaction with DnaK and for DnaJ activity.</text>
</comment>
<dbReference type="InterPro" id="IPR002939">
    <property type="entry name" value="DnaJ_C"/>
</dbReference>
<dbReference type="Pfam" id="PF01556">
    <property type="entry name" value="DnaJ_C"/>
    <property type="match status" value="1"/>
</dbReference>
<accession>A0A2W4ZNK4</accession>
<organism evidence="19 20">
    <name type="scientific">Micavibrio aeruginosavorus</name>
    <dbReference type="NCBI Taxonomy" id="349221"/>
    <lineage>
        <taxon>Bacteria</taxon>
        <taxon>Pseudomonadati</taxon>
        <taxon>Bdellovibrionota</taxon>
        <taxon>Bdellovibrionia</taxon>
        <taxon>Bdellovibrionales</taxon>
        <taxon>Pseudobdellovibrionaceae</taxon>
        <taxon>Micavibrio</taxon>
    </lineage>
</organism>
<dbReference type="PROSITE" id="PS00636">
    <property type="entry name" value="DNAJ_1"/>
    <property type="match status" value="1"/>
</dbReference>
<dbReference type="PANTHER" id="PTHR43096">
    <property type="entry name" value="DNAJ HOMOLOG 1, MITOCHONDRIAL-RELATED"/>
    <property type="match status" value="1"/>
</dbReference>
<comment type="cofactor">
    <cofactor evidence="14">
        <name>Zn(2+)</name>
        <dbReference type="ChEBI" id="CHEBI:29105"/>
    </cofactor>
    <text evidence="14">Binds 2 Zn(2+) ions per monomer.</text>
</comment>
<dbReference type="PROSITE" id="PS50076">
    <property type="entry name" value="DNAJ_2"/>
    <property type="match status" value="1"/>
</dbReference>
<comment type="function">
    <text evidence="11 14">Participates actively in the response to hyperosmotic and heat shock by preventing the aggregation of stress-denatured proteins and by disaggregating proteins, also in an autonomous, DnaK-independent fashion. Unfolded proteins bind initially to DnaJ; upon interaction with the DnaJ-bound protein, DnaK hydrolyzes its bound ATP, resulting in the formation of a stable complex. GrpE releases ADP from DnaK; ATP binding to DnaK triggers the release of the substrate protein, thus completing the reaction cycle. Several rounds of ATP-dependent interactions between DnaJ, DnaK and GrpE are required for fully efficient folding. Also involved, together with DnaK and GrpE, in the DNA replication of plasmids through activation of initiation proteins.</text>
</comment>
<evidence type="ECO:0000256" key="5">
    <source>
        <dbReference type="ARBA" id="ARBA00022723"/>
    </source>
</evidence>
<dbReference type="PROSITE" id="PS51188">
    <property type="entry name" value="ZF_CR"/>
    <property type="match status" value="1"/>
</dbReference>
<keyword evidence="3 14" id="KW-0963">Cytoplasm</keyword>
<keyword evidence="9 14" id="KW-0346">Stress response</keyword>
<feature type="zinc finger region" description="CR-type" evidence="15">
    <location>
        <begin position="137"/>
        <end position="215"/>
    </location>
</feature>
<evidence type="ECO:0000256" key="3">
    <source>
        <dbReference type="ARBA" id="ARBA00022490"/>
    </source>
</evidence>
<proteinExistence type="inferred from homology"/>
<feature type="domain" description="CR-type" evidence="18">
    <location>
        <begin position="137"/>
        <end position="215"/>
    </location>
</feature>
<comment type="subunit">
    <text evidence="2 14">Homodimer.</text>
</comment>
<evidence type="ECO:0000259" key="18">
    <source>
        <dbReference type="PROSITE" id="PS51188"/>
    </source>
</evidence>
<feature type="repeat" description="CXXCXGXG motif" evidence="14">
    <location>
        <begin position="167"/>
        <end position="174"/>
    </location>
</feature>
<dbReference type="SUPFAM" id="SSF57938">
    <property type="entry name" value="DnaJ/Hsp40 cysteine-rich domain"/>
    <property type="match status" value="1"/>
</dbReference>
<evidence type="ECO:0000256" key="15">
    <source>
        <dbReference type="PROSITE-ProRule" id="PRU00546"/>
    </source>
</evidence>
<dbReference type="CDD" id="cd06257">
    <property type="entry name" value="DnaJ"/>
    <property type="match status" value="1"/>
</dbReference>
<keyword evidence="7 14" id="KW-0863">Zinc-finger</keyword>
<evidence type="ECO:0000256" key="10">
    <source>
        <dbReference type="ARBA" id="ARBA00023186"/>
    </source>
</evidence>
<feature type="binding site" evidence="14">
    <location>
        <position position="203"/>
    </location>
    <ligand>
        <name>Zn(2+)</name>
        <dbReference type="ChEBI" id="CHEBI:29105"/>
        <label>1</label>
    </ligand>
</feature>
<protein>
    <recommendedName>
        <fullName evidence="13 14">Chaperone protein DnaJ</fullName>
    </recommendedName>
</protein>
<name>A0A2W4ZNK4_9BACT</name>
<gene>
    <name evidence="14 19" type="primary">dnaJ</name>
    <name evidence="19" type="ORF">DI626_09625</name>
</gene>
<keyword evidence="8 14" id="KW-0862">Zinc</keyword>
<dbReference type="InterPro" id="IPR036410">
    <property type="entry name" value="HSP_DnaJ_Cys-rich_dom_sf"/>
</dbReference>
<dbReference type="InterPro" id="IPR012724">
    <property type="entry name" value="DnaJ"/>
</dbReference>
<comment type="similarity">
    <text evidence="12 14">Belongs to the DnaJ family.</text>
</comment>
<evidence type="ECO:0000313" key="20">
    <source>
        <dbReference type="Proteomes" id="UP000249557"/>
    </source>
</evidence>
<dbReference type="EMBL" id="QFNK01000236">
    <property type="protein sequence ID" value="PZO82867.1"/>
    <property type="molecule type" value="Genomic_DNA"/>
</dbReference>
<sequence>MAQDYYETLGVNNKASAEEIKKAYRKLAMKYHPDQNKDDKAAEARFKEINEAYDVLKDEQKRAAYDRFGKAAFEGGGMGGAGGFAGGGAGFGSAFSDIFEDMFGDMMGARARAGNASMRGSDIQYTLEISLEEAFNGKEVTVKIPVNDTCDKCEGAGTEDGKGAEECSTCSGSGRMRAQQGFFTIERTCSTCGGTGSVIRDPCKKCSGSGRIRKEKSLKIQIPKGIDSGRRIRLSGEGEAGVRGGPAGDLYVLIAIKPHKLFRRDAANLYCRVPIPMTTASLGGEIQVPSIDGSRNNVKVPPGTQTGQQFRLKGKGMNIMRSESFGDLYIEIFVETPVNLNSKQKDLMKKLADDLGSDDKGGHSPESSGFMSKMKDIWTDLKN</sequence>
<evidence type="ECO:0000256" key="1">
    <source>
        <dbReference type="ARBA" id="ARBA00004496"/>
    </source>
</evidence>
<dbReference type="FunFam" id="1.10.287.110:FF:000034">
    <property type="entry name" value="Chaperone protein DnaJ"/>
    <property type="match status" value="1"/>
</dbReference>
<dbReference type="Gene3D" id="2.10.230.10">
    <property type="entry name" value="Heat shock protein DnaJ, cysteine-rich domain"/>
    <property type="match status" value="1"/>
</dbReference>
<keyword evidence="4 14" id="KW-0235">DNA replication</keyword>
<evidence type="ECO:0000256" key="12">
    <source>
        <dbReference type="ARBA" id="ARBA00061004"/>
    </source>
</evidence>
<feature type="binding site" evidence="14">
    <location>
        <position position="206"/>
    </location>
    <ligand>
        <name>Zn(2+)</name>
        <dbReference type="ChEBI" id="CHEBI:29105"/>
        <label>1</label>
    </ligand>
</feature>
<feature type="region of interest" description="Disordered" evidence="16">
    <location>
        <begin position="355"/>
        <end position="383"/>
    </location>
</feature>
<evidence type="ECO:0000256" key="9">
    <source>
        <dbReference type="ARBA" id="ARBA00023016"/>
    </source>
</evidence>
<dbReference type="Gene3D" id="2.60.260.20">
    <property type="entry name" value="Urease metallochaperone UreE, N-terminal domain"/>
    <property type="match status" value="2"/>
</dbReference>
<evidence type="ECO:0000313" key="19">
    <source>
        <dbReference type="EMBL" id="PZO82867.1"/>
    </source>
</evidence>
<feature type="repeat" description="CXXCXGXG motif" evidence="14">
    <location>
        <begin position="189"/>
        <end position="196"/>
    </location>
</feature>
<dbReference type="InterPro" id="IPR001623">
    <property type="entry name" value="DnaJ_domain"/>
</dbReference>
<feature type="binding site" evidence="14">
    <location>
        <position position="153"/>
    </location>
    <ligand>
        <name>Zn(2+)</name>
        <dbReference type="ChEBI" id="CHEBI:29105"/>
        <label>1</label>
    </ligand>
</feature>
<evidence type="ECO:0000256" key="11">
    <source>
        <dbReference type="ARBA" id="ARBA00053423"/>
    </source>
</evidence>
<dbReference type="Pfam" id="PF00226">
    <property type="entry name" value="DnaJ"/>
    <property type="match status" value="1"/>
</dbReference>
<feature type="binding site" evidence="14">
    <location>
        <position position="167"/>
    </location>
    <ligand>
        <name>Zn(2+)</name>
        <dbReference type="ChEBI" id="CHEBI:29105"/>
        <label>2</label>
    </ligand>
</feature>
<dbReference type="PRINTS" id="PR00625">
    <property type="entry name" value="JDOMAIN"/>
</dbReference>
<keyword evidence="6 14" id="KW-0677">Repeat</keyword>
<dbReference type="CDD" id="cd10719">
    <property type="entry name" value="DnaJ_zf"/>
    <property type="match status" value="1"/>
</dbReference>
<dbReference type="Proteomes" id="UP000249557">
    <property type="component" value="Unassembled WGS sequence"/>
</dbReference>
<feature type="binding site" evidence="14">
    <location>
        <position position="150"/>
    </location>
    <ligand>
        <name>Zn(2+)</name>
        <dbReference type="ChEBI" id="CHEBI:29105"/>
        <label>1</label>
    </ligand>
</feature>
<dbReference type="Pfam" id="PF00684">
    <property type="entry name" value="DnaJ_CXXCXGXG"/>
    <property type="match status" value="1"/>
</dbReference>
<dbReference type="SUPFAM" id="SSF46565">
    <property type="entry name" value="Chaperone J-domain"/>
    <property type="match status" value="1"/>
</dbReference>
<dbReference type="GO" id="GO:0042026">
    <property type="term" value="P:protein refolding"/>
    <property type="evidence" value="ECO:0007669"/>
    <property type="project" value="TreeGrafter"/>
</dbReference>
<dbReference type="FunFam" id="2.60.260.20:FF:000004">
    <property type="entry name" value="Molecular chaperone DnaJ"/>
    <property type="match status" value="1"/>
</dbReference>
<feature type="repeat" description="CXXCXGXG motif" evidence="14">
    <location>
        <begin position="150"/>
        <end position="157"/>
    </location>
</feature>
<evidence type="ECO:0000256" key="7">
    <source>
        <dbReference type="ARBA" id="ARBA00022771"/>
    </source>
</evidence>
<reference evidence="19 20" key="1">
    <citation type="submission" date="2017-08" db="EMBL/GenBank/DDBJ databases">
        <title>Infants hospitalized years apart are colonized by the same room-sourced microbial strains.</title>
        <authorList>
            <person name="Brooks B."/>
            <person name="Olm M.R."/>
            <person name="Firek B.A."/>
            <person name="Baker R."/>
            <person name="Thomas B.C."/>
            <person name="Morowitz M.J."/>
            <person name="Banfield J.F."/>
        </authorList>
    </citation>
    <scope>NUCLEOTIDE SEQUENCE [LARGE SCALE GENOMIC DNA]</scope>
    <source>
        <strain evidence="19">S2_018_000_R2_104</strain>
    </source>
</reference>
<evidence type="ECO:0000256" key="16">
    <source>
        <dbReference type="SAM" id="MobiDB-lite"/>
    </source>
</evidence>
<evidence type="ECO:0000256" key="8">
    <source>
        <dbReference type="ARBA" id="ARBA00022833"/>
    </source>
</evidence>
<dbReference type="InterPro" id="IPR001305">
    <property type="entry name" value="HSP_DnaJ_Cys-rich_dom"/>
</dbReference>
<dbReference type="HAMAP" id="MF_01152">
    <property type="entry name" value="DnaJ"/>
    <property type="match status" value="1"/>
</dbReference>
<evidence type="ECO:0000256" key="6">
    <source>
        <dbReference type="ARBA" id="ARBA00022737"/>
    </source>
</evidence>
<keyword evidence="5 14" id="KW-0479">Metal-binding</keyword>
<comment type="caution">
    <text evidence="19">The sequence shown here is derived from an EMBL/GenBank/DDBJ whole genome shotgun (WGS) entry which is preliminary data.</text>
</comment>
<dbReference type="NCBIfam" id="NF008035">
    <property type="entry name" value="PRK10767.1"/>
    <property type="match status" value="1"/>
</dbReference>
<dbReference type="InterPro" id="IPR008971">
    <property type="entry name" value="HSP40/DnaJ_pept-bd"/>
</dbReference>
<dbReference type="SMART" id="SM00271">
    <property type="entry name" value="DnaJ"/>
    <property type="match status" value="1"/>
</dbReference>
<evidence type="ECO:0000259" key="17">
    <source>
        <dbReference type="PROSITE" id="PS50076"/>
    </source>
</evidence>
<dbReference type="GO" id="GO:0031072">
    <property type="term" value="F:heat shock protein binding"/>
    <property type="evidence" value="ECO:0007669"/>
    <property type="project" value="InterPro"/>
</dbReference>
<dbReference type="GO" id="GO:0008270">
    <property type="term" value="F:zinc ion binding"/>
    <property type="evidence" value="ECO:0007669"/>
    <property type="project" value="UniProtKB-UniRule"/>
</dbReference>
<feature type="binding site" evidence="14">
    <location>
        <position position="192"/>
    </location>
    <ligand>
        <name>Zn(2+)</name>
        <dbReference type="ChEBI" id="CHEBI:29105"/>
        <label>2</label>
    </ligand>
</feature>